<dbReference type="RefSeq" id="YP_009015860.1">
    <property type="nucleotide sequence ID" value="NC_023719.1"/>
</dbReference>
<dbReference type="EMBL" id="JN638751">
    <property type="protein sequence ID" value="AEO93814.1"/>
    <property type="molecule type" value="Genomic_DNA"/>
</dbReference>
<keyword evidence="2" id="KW-1185">Reference proteome</keyword>
<protein>
    <submittedName>
        <fullName evidence="1">Gp568</fullName>
    </submittedName>
</protein>
<proteinExistence type="predicted"/>
<organism evidence="1 2">
    <name type="scientific">Bacillus phage G</name>
    <dbReference type="NCBI Taxonomy" id="2884420"/>
    <lineage>
        <taxon>Viruses</taxon>
        <taxon>Duplodnaviria</taxon>
        <taxon>Heunggongvirae</taxon>
        <taxon>Uroviricota</taxon>
        <taxon>Caudoviricetes</taxon>
        <taxon>Donellivirus</taxon>
        <taxon>Donellivirus gee</taxon>
    </lineage>
</organism>
<reference evidence="1 2" key="1">
    <citation type="submission" date="2011-09" db="EMBL/GenBank/DDBJ databases">
        <authorList>
            <person name="Pope W.H."/>
            <person name="Pedulla M.L."/>
            <person name="Ford M.E."/>
            <person name="Peebles C.L."/>
            <person name="Hatfull G.H."/>
            <person name="Hendrix R.W."/>
        </authorList>
    </citation>
    <scope>NUCLEOTIDE SEQUENCE [LARGE SCALE GENOMIC DNA]</scope>
    <source>
        <strain evidence="1">G</strain>
    </source>
</reference>
<dbReference type="KEGG" id="vg:18563779"/>
<dbReference type="GeneID" id="18563779"/>
<evidence type="ECO:0000313" key="2">
    <source>
        <dbReference type="Proteomes" id="UP000009273"/>
    </source>
</evidence>
<evidence type="ECO:0000313" key="1">
    <source>
        <dbReference type="EMBL" id="AEO93814.1"/>
    </source>
</evidence>
<sequence length="143" mass="16403">MKTLYHSTSLYNCKSIIETGFIESRLGRGIGFEFTGDEEDFNNNLKKADGYVFLSDSFELVSGLYGSESFFEPVVIELNIDNIILLPDDIDCPECKTWQESLEKLNQLKVKAPISINNIVKIHVFKENKVLTVNEFKEYYKEG</sequence>
<name>G3MAU8_9CAUD</name>
<accession>G3MAU8</accession>
<gene>
    <name evidence="1" type="primary">568</name>
    <name evidence="1" type="ORF">G_568</name>
</gene>
<dbReference type="Proteomes" id="UP000009273">
    <property type="component" value="Segment"/>
</dbReference>